<keyword evidence="8" id="KW-1185">Reference proteome</keyword>
<dbReference type="AlphaFoldDB" id="A0A923KQJ0"/>
<dbReference type="InterPro" id="IPR011990">
    <property type="entry name" value="TPR-like_helical_dom_sf"/>
</dbReference>
<organism evidence="7 8">
    <name type="scientific">Undibacterium jejuense</name>
    <dbReference type="NCBI Taxonomy" id="1344949"/>
    <lineage>
        <taxon>Bacteria</taxon>
        <taxon>Pseudomonadati</taxon>
        <taxon>Pseudomonadota</taxon>
        <taxon>Betaproteobacteria</taxon>
        <taxon>Burkholderiales</taxon>
        <taxon>Oxalobacteraceae</taxon>
        <taxon>Undibacterium</taxon>
    </lineage>
</organism>
<dbReference type="GO" id="GO:0008653">
    <property type="term" value="P:lipopolysaccharide metabolic process"/>
    <property type="evidence" value="ECO:0007669"/>
    <property type="project" value="InterPro"/>
</dbReference>
<dbReference type="Gene3D" id="1.25.40.10">
    <property type="entry name" value="Tetratricopeptide repeat domain"/>
    <property type="match status" value="2"/>
</dbReference>
<keyword evidence="4" id="KW-0997">Cell inner membrane</keyword>
<dbReference type="InterPro" id="IPR030865">
    <property type="entry name" value="LapB"/>
</dbReference>
<dbReference type="NCBIfam" id="NF008757">
    <property type="entry name" value="PRK11788.1-5"/>
    <property type="match status" value="1"/>
</dbReference>
<comment type="function">
    <text evidence="4">Modulates cellular lipopolysaccharide (LPS) levels by regulating LpxC, which is involved in lipid A biosynthesis. May act by modulating the proteolytic activity of FtsH towards LpxC. May also coordinate assembly of proteins involved in LPS synthesis at the plasma membrane.</text>
</comment>
<dbReference type="PANTHER" id="PTHR45586">
    <property type="entry name" value="TPR REPEAT-CONTAINING PROTEIN PA4667"/>
    <property type="match status" value="1"/>
</dbReference>
<evidence type="ECO:0000256" key="5">
    <source>
        <dbReference type="SAM" id="Phobius"/>
    </source>
</evidence>
<feature type="binding site" evidence="4">
    <location>
        <position position="359"/>
    </location>
    <ligand>
        <name>Fe cation</name>
        <dbReference type="ChEBI" id="CHEBI:24875"/>
    </ligand>
</feature>
<keyword evidence="1 4" id="KW-0479">Metal-binding</keyword>
<name>A0A923KQJ0_9BURK</name>
<dbReference type="Pfam" id="PF13432">
    <property type="entry name" value="TPR_16"/>
    <property type="match status" value="1"/>
</dbReference>
<evidence type="ECO:0000256" key="3">
    <source>
        <dbReference type="ARBA" id="ARBA00022803"/>
    </source>
</evidence>
<dbReference type="Pfam" id="PF18073">
    <property type="entry name" value="Zn_ribbon_LapB"/>
    <property type="match status" value="1"/>
</dbReference>
<keyword evidence="4 5" id="KW-0472">Membrane</keyword>
<dbReference type="GO" id="GO:0005506">
    <property type="term" value="F:iron ion binding"/>
    <property type="evidence" value="ECO:0007669"/>
    <property type="project" value="UniProtKB-UniRule"/>
</dbReference>
<feature type="transmembrane region" description="Helical" evidence="5">
    <location>
        <begin position="6"/>
        <end position="26"/>
    </location>
</feature>
<evidence type="ECO:0000256" key="1">
    <source>
        <dbReference type="ARBA" id="ARBA00022723"/>
    </source>
</evidence>
<keyword evidence="4 5" id="KW-0812">Transmembrane</keyword>
<feature type="binding site" evidence="4">
    <location>
        <position position="356"/>
    </location>
    <ligand>
        <name>Fe cation</name>
        <dbReference type="ChEBI" id="CHEBI:24875"/>
    </ligand>
</feature>
<keyword evidence="2 4" id="KW-0677">Repeat</keyword>
<dbReference type="InterPro" id="IPR051012">
    <property type="entry name" value="CellSynth/LPSAsmb/PSIAsmb"/>
</dbReference>
<dbReference type="GO" id="GO:0046890">
    <property type="term" value="P:regulation of lipid biosynthetic process"/>
    <property type="evidence" value="ECO:0007669"/>
    <property type="project" value="UniProtKB-UniRule"/>
</dbReference>
<dbReference type="RefSeq" id="WP_186912854.1">
    <property type="nucleotide sequence ID" value="NZ_JACOFV010000011.1"/>
</dbReference>
<dbReference type="NCBIfam" id="NF008755">
    <property type="entry name" value="PRK11788.1-3"/>
    <property type="match status" value="1"/>
</dbReference>
<evidence type="ECO:0000256" key="4">
    <source>
        <dbReference type="HAMAP-Rule" id="MF_00994"/>
    </source>
</evidence>
<dbReference type="PANTHER" id="PTHR45586:SF1">
    <property type="entry name" value="LIPOPOLYSACCHARIDE ASSEMBLY PROTEIN B"/>
    <property type="match status" value="1"/>
</dbReference>
<dbReference type="EMBL" id="JACOFV010000011">
    <property type="protein sequence ID" value="MBC3862901.1"/>
    <property type="molecule type" value="Genomic_DNA"/>
</dbReference>
<evidence type="ECO:0000313" key="7">
    <source>
        <dbReference type="EMBL" id="MBC3862901.1"/>
    </source>
</evidence>
<keyword evidence="3 4" id="KW-0802">TPR repeat</keyword>
<keyword evidence="4" id="KW-1003">Cell membrane</keyword>
<comment type="subcellular location">
    <subcellularLocation>
        <location evidence="4">Cell inner membrane</location>
        <topology evidence="4">Single-pass membrane protein</topology>
        <orientation evidence="4">Cytoplasmic side</orientation>
    </subcellularLocation>
</comment>
<evidence type="ECO:0000256" key="2">
    <source>
        <dbReference type="ARBA" id="ARBA00022737"/>
    </source>
</evidence>
<dbReference type="InterPro" id="IPR041166">
    <property type="entry name" value="Rubredoxin_2"/>
</dbReference>
<feature type="domain" description="LapB rubredoxin metal binding" evidence="6">
    <location>
        <begin position="354"/>
        <end position="378"/>
    </location>
</feature>
<proteinExistence type="inferred from homology"/>
<evidence type="ECO:0000313" key="8">
    <source>
        <dbReference type="Proteomes" id="UP000634011"/>
    </source>
</evidence>
<accession>A0A923KQJ0</accession>
<keyword evidence="4 5" id="KW-1133">Transmembrane helix</keyword>
<feature type="binding site" evidence="4">
    <location>
        <position position="373"/>
    </location>
    <ligand>
        <name>Fe cation</name>
        <dbReference type="ChEBI" id="CHEBI:24875"/>
    </ligand>
</feature>
<dbReference type="SUPFAM" id="SSF48452">
    <property type="entry name" value="TPR-like"/>
    <property type="match status" value="2"/>
</dbReference>
<keyword evidence="4" id="KW-0408">Iron</keyword>
<protein>
    <recommendedName>
        <fullName evidence="4">Lipopolysaccharide assembly protein B</fullName>
    </recommendedName>
</protein>
<comment type="caution">
    <text evidence="7">The sequence shown here is derived from an EMBL/GenBank/DDBJ whole genome shotgun (WGS) entry which is preliminary data.</text>
</comment>
<dbReference type="GO" id="GO:0009898">
    <property type="term" value="C:cytoplasmic side of plasma membrane"/>
    <property type="evidence" value="ECO:0007669"/>
    <property type="project" value="UniProtKB-UniRule"/>
</dbReference>
<dbReference type="HAMAP" id="MF_00994">
    <property type="entry name" value="LPS_assembly_LapB"/>
    <property type="match status" value="1"/>
</dbReference>
<gene>
    <name evidence="4 7" type="primary">lapB</name>
    <name evidence="7" type="ORF">H8K32_12385</name>
</gene>
<reference evidence="7" key="1">
    <citation type="submission" date="2020-08" db="EMBL/GenBank/DDBJ databases">
        <title>Novel species isolated from subtropical streams in China.</title>
        <authorList>
            <person name="Lu H."/>
        </authorList>
    </citation>
    <scope>NUCLEOTIDE SEQUENCE</scope>
    <source>
        <strain evidence="7">KACC 12607</strain>
    </source>
</reference>
<comment type="similarity">
    <text evidence="4">Belongs to the LapB family.</text>
</comment>
<evidence type="ECO:0000259" key="6">
    <source>
        <dbReference type="Pfam" id="PF18073"/>
    </source>
</evidence>
<dbReference type="Proteomes" id="UP000634011">
    <property type="component" value="Unassembled WGS sequence"/>
</dbReference>
<sequence>MDFEIWWLLGIPLFFTLGWIAARVDIRQLLSESRSLPKGYFKGLNFLLNEQPDKAIDAFIEIVRLDPESVELHFALGNLFRRRGETERAIRVHQNLLARPDLPVEQKTQARFELGQDYLKAGLLDRAEEAFTVLLSSNFEAQARRALLEIYQREKEWSRAIEAAHALQEAGAGGRQKEIAQFYCEIAQDELVHTNADAAMAMLDKALATDRNNVRATILAGDVHQANGDIEKAVLTWRRVEQQSVPHVALVAQRLMDGYRKLERPQEGLNLLKNYLAEAPSIDLLEVVFKATLELDSVAGANQLVRDELRRTPTLLGLDKLLDARMLDAPPEVRPELAIVKNLVHGYAQKLARYQCSHCGFKARQFYWHCPGCSRWETYPPRRTEELNVMN</sequence>
<feature type="binding site" evidence="4">
    <location>
        <position position="370"/>
    </location>
    <ligand>
        <name>Fe cation</name>
        <dbReference type="ChEBI" id="CHEBI:24875"/>
    </ligand>
</feature>
<feature type="topological domain" description="Cytoplasmic" evidence="4">
    <location>
        <begin position="23"/>
        <end position="391"/>
    </location>
</feature>